<dbReference type="STRING" id="685588.A0A067SE47"/>
<reference evidence="3" key="1">
    <citation type="journal article" date="2014" name="Proc. Natl. Acad. Sci. U.S.A.">
        <title>Extensive sampling of basidiomycete genomes demonstrates inadequacy of the white-rot/brown-rot paradigm for wood decay fungi.</title>
        <authorList>
            <person name="Riley R."/>
            <person name="Salamov A.A."/>
            <person name="Brown D.W."/>
            <person name="Nagy L.G."/>
            <person name="Floudas D."/>
            <person name="Held B.W."/>
            <person name="Levasseur A."/>
            <person name="Lombard V."/>
            <person name="Morin E."/>
            <person name="Otillar R."/>
            <person name="Lindquist E.A."/>
            <person name="Sun H."/>
            <person name="LaButti K.M."/>
            <person name="Schmutz J."/>
            <person name="Jabbour D."/>
            <person name="Luo H."/>
            <person name="Baker S.E."/>
            <person name="Pisabarro A.G."/>
            <person name="Walton J.D."/>
            <person name="Blanchette R.A."/>
            <person name="Henrissat B."/>
            <person name="Martin F."/>
            <person name="Cullen D."/>
            <person name="Hibbett D.S."/>
            <person name="Grigoriev I.V."/>
        </authorList>
    </citation>
    <scope>NUCLEOTIDE SEQUENCE [LARGE SCALE GENOMIC DNA]</scope>
    <source>
        <strain evidence="3">CBS 339.88</strain>
    </source>
</reference>
<accession>A0A067SE47</accession>
<feature type="compositionally biased region" description="Basic and acidic residues" evidence="1">
    <location>
        <begin position="8"/>
        <end position="23"/>
    </location>
</feature>
<dbReference type="HOGENOM" id="CLU_763014_0_0_1"/>
<feature type="compositionally biased region" description="Low complexity" evidence="1">
    <location>
        <begin position="307"/>
        <end position="317"/>
    </location>
</feature>
<sequence length="363" mass="40226">MTKGQKRQIGDDSGDAKSAEDVLRLPSEPASPWFPSLSAGSSTLDDADTQHHACHHQPPLPLPDPAIQSRLVPIEFQVMRARGLNAGSHMASSTKEMMMFGQPYLGTFLLSDANSLRLVRVYAQITSVFGAARSRRGVDDCEEELAAVLYPPQKIRITERVNAGGEEIEVFQRQGEPQIGESPTPPPQKKQISKLILPSDMYKDGEANIEEFESRPHNLRRSRFPNLLQHQVLPSYFVFTNTSNYNIQNLHRSPFNEDDQYFRTTRSGIVYGFKANTQLSPLFRAQSYHQSLRSSNIFDELDKPPNSASASSTASCSEDPGSTNGLLDGGRLRNMDIACILFVCTGPGPHGLKLCVRGVCHRI</sequence>
<name>A0A067SE47_GALM3</name>
<feature type="region of interest" description="Disordered" evidence="1">
    <location>
        <begin position="1"/>
        <end position="62"/>
    </location>
</feature>
<gene>
    <name evidence="2" type="ORF">GALMADRAFT_146507</name>
</gene>
<dbReference type="AlphaFoldDB" id="A0A067SE47"/>
<protein>
    <submittedName>
        <fullName evidence="2">Uncharacterized protein</fullName>
    </submittedName>
</protein>
<evidence type="ECO:0000313" key="2">
    <source>
        <dbReference type="EMBL" id="KDR68277.1"/>
    </source>
</evidence>
<evidence type="ECO:0000256" key="1">
    <source>
        <dbReference type="SAM" id="MobiDB-lite"/>
    </source>
</evidence>
<evidence type="ECO:0000313" key="3">
    <source>
        <dbReference type="Proteomes" id="UP000027222"/>
    </source>
</evidence>
<organism evidence="2 3">
    <name type="scientific">Galerina marginata (strain CBS 339.88)</name>
    <dbReference type="NCBI Taxonomy" id="685588"/>
    <lineage>
        <taxon>Eukaryota</taxon>
        <taxon>Fungi</taxon>
        <taxon>Dikarya</taxon>
        <taxon>Basidiomycota</taxon>
        <taxon>Agaricomycotina</taxon>
        <taxon>Agaricomycetes</taxon>
        <taxon>Agaricomycetidae</taxon>
        <taxon>Agaricales</taxon>
        <taxon>Agaricineae</taxon>
        <taxon>Strophariaceae</taxon>
        <taxon>Galerina</taxon>
    </lineage>
</organism>
<dbReference type="Proteomes" id="UP000027222">
    <property type="component" value="Unassembled WGS sequence"/>
</dbReference>
<proteinExistence type="predicted"/>
<keyword evidence="3" id="KW-1185">Reference proteome</keyword>
<dbReference type="EMBL" id="KL142409">
    <property type="protein sequence ID" value="KDR68277.1"/>
    <property type="molecule type" value="Genomic_DNA"/>
</dbReference>
<feature type="region of interest" description="Disordered" evidence="1">
    <location>
        <begin position="298"/>
        <end position="322"/>
    </location>
</feature>